<evidence type="ECO:0000256" key="2">
    <source>
        <dbReference type="SAM" id="Phobius"/>
    </source>
</evidence>
<dbReference type="GO" id="GO:0015293">
    <property type="term" value="F:symporter activity"/>
    <property type="evidence" value="ECO:0007669"/>
    <property type="project" value="InterPro"/>
</dbReference>
<dbReference type="EMBL" id="VYQA01000001">
    <property type="protein sequence ID" value="KAA9033782.1"/>
    <property type="molecule type" value="Genomic_DNA"/>
</dbReference>
<accession>A0A5J5I8Y7</accession>
<keyword evidence="2" id="KW-0812">Transmembrane</keyword>
<feature type="transmembrane region" description="Helical" evidence="2">
    <location>
        <begin position="295"/>
        <end position="312"/>
    </location>
</feature>
<evidence type="ECO:0000313" key="5">
    <source>
        <dbReference type="Proteomes" id="UP000325933"/>
    </source>
</evidence>
<feature type="transmembrane region" description="Helical" evidence="2">
    <location>
        <begin position="87"/>
        <end position="108"/>
    </location>
</feature>
<protein>
    <submittedName>
        <fullName evidence="4">MFS transporter</fullName>
    </submittedName>
</protein>
<feature type="transmembrane region" description="Helical" evidence="2">
    <location>
        <begin position="150"/>
        <end position="171"/>
    </location>
</feature>
<comment type="similarity">
    <text evidence="1">Belongs to the sodium:galactoside symporter (TC 2.A.2) family.</text>
</comment>
<dbReference type="InterPro" id="IPR036259">
    <property type="entry name" value="MFS_trans_sf"/>
</dbReference>
<feature type="transmembrane region" description="Helical" evidence="2">
    <location>
        <begin position="27"/>
        <end position="44"/>
    </location>
</feature>
<dbReference type="Proteomes" id="UP000326364">
    <property type="component" value="Unassembled WGS sequence"/>
</dbReference>
<dbReference type="InterPro" id="IPR039672">
    <property type="entry name" value="MFS_2"/>
</dbReference>
<feature type="transmembrane region" description="Helical" evidence="2">
    <location>
        <begin position="56"/>
        <end position="75"/>
    </location>
</feature>
<comment type="caution">
    <text evidence="4">The sequence shown here is derived from an EMBL/GenBank/DDBJ whole genome shotgun (WGS) entry which is preliminary data.</text>
</comment>
<keyword evidence="6" id="KW-1185">Reference proteome</keyword>
<dbReference type="GO" id="GO:0005886">
    <property type="term" value="C:plasma membrane"/>
    <property type="evidence" value="ECO:0007669"/>
    <property type="project" value="TreeGrafter"/>
</dbReference>
<reference evidence="5 6" key="1">
    <citation type="submission" date="2019-09" db="EMBL/GenBank/DDBJ databases">
        <authorList>
            <person name="Feng G."/>
        </authorList>
    </citation>
    <scope>NUCLEOTIDE SEQUENCE [LARGE SCALE GENOMIC DNA]</scope>
    <source>
        <strain evidence="4 5">KACC 19283</strain>
        <strain evidence="3 6">KACC 19284</strain>
    </source>
</reference>
<evidence type="ECO:0000313" key="3">
    <source>
        <dbReference type="EMBL" id="KAA9021420.1"/>
    </source>
</evidence>
<gene>
    <name evidence="4" type="ORF">F4U95_01615</name>
    <name evidence="3" type="ORF">F4U96_01615</name>
</gene>
<keyword evidence="2" id="KW-1133">Transmembrane helix</keyword>
<proteinExistence type="inferred from homology"/>
<feature type="transmembrane region" description="Helical" evidence="2">
    <location>
        <begin position="114"/>
        <end position="138"/>
    </location>
</feature>
<feature type="transmembrane region" description="Helical" evidence="2">
    <location>
        <begin position="266"/>
        <end position="288"/>
    </location>
</feature>
<feature type="transmembrane region" description="Helical" evidence="2">
    <location>
        <begin position="318"/>
        <end position="343"/>
    </location>
</feature>
<dbReference type="Gene3D" id="1.20.1250.20">
    <property type="entry name" value="MFS general substrate transporter like domains"/>
    <property type="match status" value="2"/>
</dbReference>
<keyword evidence="2" id="KW-0472">Membrane</keyword>
<dbReference type="EMBL" id="VYQB01000001">
    <property type="protein sequence ID" value="KAA9021420.1"/>
    <property type="molecule type" value="Genomic_DNA"/>
</dbReference>
<evidence type="ECO:0000313" key="6">
    <source>
        <dbReference type="Proteomes" id="UP000326364"/>
    </source>
</evidence>
<dbReference type="PANTHER" id="PTHR11328">
    <property type="entry name" value="MAJOR FACILITATOR SUPERFAMILY DOMAIN-CONTAINING PROTEIN"/>
    <property type="match status" value="1"/>
</dbReference>
<feature type="transmembrane region" description="Helical" evidence="2">
    <location>
        <begin position="228"/>
        <end position="254"/>
    </location>
</feature>
<dbReference type="SUPFAM" id="SSF103473">
    <property type="entry name" value="MFS general substrate transporter"/>
    <property type="match status" value="1"/>
</dbReference>
<name>A0A5J5I8Y7_9SPHN</name>
<feature type="transmembrane region" description="Helical" evidence="2">
    <location>
        <begin position="402"/>
        <end position="425"/>
    </location>
</feature>
<organism evidence="4 5">
    <name type="scientific">Sphingobium limneticum</name>
    <dbReference type="NCBI Taxonomy" id="1007511"/>
    <lineage>
        <taxon>Bacteria</taxon>
        <taxon>Pseudomonadati</taxon>
        <taxon>Pseudomonadota</taxon>
        <taxon>Alphaproteobacteria</taxon>
        <taxon>Sphingomonadales</taxon>
        <taxon>Sphingomonadaceae</taxon>
        <taxon>Sphingobium</taxon>
    </lineage>
</organism>
<sequence length="441" mass="46450">MADPVPLPPRAQAARPVRAIGFGAGDYAFNLYWQTVSLYLLFFYTDRLGLTPDKAGIIMVAGAFADGLADLGIGLAADRWRMRYRQIVAWGAAPLAVLFMLLFVQPALPGDSLFALVLTVHLAFRIVYALVNLPYAAWSTRVSRHATDRTLMSGSRMTFGALGAVTVAFAMPEQGEGYSGTALLLGLVATCVLAAVVWRVPEQLPVDRSQAAARTVRRDLRALSHNRAYLMLGAATLCVTMAGAIIGHSVLYYFTYILSAPVAGKQALAVMGVTGAVAVPLWTAVAMLIGARAGWLMAAGGGMLALASVALWPTVPGVVLSIIVMAVVQVAMSGFHLAAWAMLPMAVDYGERVSGFRVEATAFSLFMLVQKMGLGLAALLLGLAYAHWGYAGGTPDATARAAIYWLMIAGPLAAMAMGAAIMACSPRLGQASTNMSETPSA</sequence>
<feature type="transmembrane region" description="Helical" evidence="2">
    <location>
        <begin position="177"/>
        <end position="198"/>
    </location>
</feature>
<dbReference type="Pfam" id="PF13347">
    <property type="entry name" value="MFS_2"/>
    <property type="match status" value="1"/>
</dbReference>
<dbReference type="GO" id="GO:0008643">
    <property type="term" value="P:carbohydrate transport"/>
    <property type="evidence" value="ECO:0007669"/>
    <property type="project" value="InterPro"/>
</dbReference>
<feature type="transmembrane region" description="Helical" evidence="2">
    <location>
        <begin position="363"/>
        <end position="390"/>
    </location>
</feature>
<dbReference type="Proteomes" id="UP000325933">
    <property type="component" value="Unassembled WGS sequence"/>
</dbReference>
<dbReference type="AlphaFoldDB" id="A0A5J5I8Y7"/>
<evidence type="ECO:0000313" key="4">
    <source>
        <dbReference type="EMBL" id="KAA9033782.1"/>
    </source>
</evidence>
<dbReference type="RefSeq" id="WP_120253246.1">
    <property type="nucleotide sequence ID" value="NZ_VYPZ01000001.1"/>
</dbReference>
<evidence type="ECO:0000256" key="1">
    <source>
        <dbReference type="ARBA" id="ARBA00009617"/>
    </source>
</evidence>
<dbReference type="PANTHER" id="PTHR11328:SF24">
    <property type="entry name" value="MAJOR FACILITATOR SUPERFAMILY (MFS) PROFILE DOMAIN-CONTAINING PROTEIN"/>
    <property type="match status" value="1"/>
</dbReference>